<gene>
    <name evidence="1" type="ORF">F3J40_14375</name>
</gene>
<proteinExistence type="predicted"/>
<evidence type="ECO:0000313" key="1">
    <source>
        <dbReference type="EMBL" id="NIF22780.1"/>
    </source>
</evidence>
<protein>
    <submittedName>
        <fullName evidence="1">MmcQ/YjbR family DNA-binding protein</fullName>
    </submittedName>
</protein>
<name>A0ABX0RHQ8_9GAMM</name>
<dbReference type="Proteomes" id="UP001515683">
    <property type="component" value="Unassembled WGS sequence"/>
</dbReference>
<dbReference type="SUPFAM" id="SSF142906">
    <property type="entry name" value="YjbR-like"/>
    <property type="match status" value="1"/>
</dbReference>
<accession>A0ABX0RHQ8</accession>
<sequence length="115" mass="12776">MTLSDLLSYCMTKPGAEQQVHNDWKATQIQYDGILFAMVHEVEGRPAVSLKSTQALADLLREQHSDVLPSQRLNKAHWSTVYLDGSLKDSQLYALAEASYQQAVAAKEAELRAGQ</sequence>
<dbReference type="EMBL" id="VWXF01000005">
    <property type="protein sequence ID" value="NIF22780.1"/>
    <property type="molecule type" value="Genomic_DNA"/>
</dbReference>
<dbReference type="Pfam" id="PF04237">
    <property type="entry name" value="YjbR"/>
    <property type="match status" value="1"/>
</dbReference>
<dbReference type="PANTHER" id="PTHR35145">
    <property type="entry name" value="CYTOPLASMIC PROTEIN-RELATED"/>
    <property type="match status" value="1"/>
</dbReference>
<dbReference type="InterPro" id="IPR007351">
    <property type="entry name" value="YjbR"/>
</dbReference>
<reference evidence="1 2" key="1">
    <citation type="journal article" date="2019" name="bioRxiv">
        <title>Bacteria contribute to plant secondary compound degradation in a generalist herbivore system.</title>
        <authorList>
            <person name="Francoeur C.B."/>
            <person name="Khadempour L."/>
            <person name="Moreira-Soto R.D."/>
            <person name="Gotting K."/>
            <person name="Book A.J."/>
            <person name="Pinto-Tomas A.A."/>
            <person name="Keefover-Ring K."/>
            <person name="Currie C.R."/>
        </authorList>
    </citation>
    <scope>NUCLEOTIDE SEQUENCE [LARGE SCALE GENOMIC DNA]</scope>
    <source>
        <strain evidence="1">Acro-835</strain>
    </source>
</reference>
<evidence type="ECO:0000313" key="2">
    <source>
        <dbReference type="Proteomes" id="UP001515683"/>
    </source>
</evidence>
<keyword evidence="1" id="KW-0238">DNA-binding</keyword>
<dbReference type="Gene3D" id="3.90.1150.30">
    <property type="match status" value="1"/>
</dbReference>
<keyword evidence="2" id="KW-1185">Reference proteome</keyword>
<dbReference type="RefSeq" id="WP_017347284.1">
    <property type="nucleotide sequence ID" value="NZ_VWXF01000005.1"/>
</dbReference>
<organism evidence="1 2">
    <name type="scientific">Candidatus Pantoea multigeneris</name>
    <dbReference type="NCBI Taxonomy" id="2608357"/>
    <lineage>
        <taxon>Bacteria</taxon>
        <taxon>Pseudomonadati</taxon>
        <taxon>Pseudomonadota</taxon>
        <taxon>Gammaproteobacteria</taxon>
        <taxon>Enterobacterales</taxon>
        <taxon>Erwiniaceae</taxon>
        <taxon>Pantoea</taxon>
    </lineage>
</organism>
<comment type="caution">
    <text evidence="1">The sequence shown here is derived from an EMBL/GenBank/DDBJ whole genome shotgun (WGS) entry which is preliminary data.</text>
</comment>
<dbReference type="InterPro" id="IPR058532">
    <property type="entry name" value="YjbR/MT2646/Rv2570-like"/>
</dbReference>
<dbReference type="InterPro" id="IPR038056">
    <property type="entry name" value="YjbR-like_sf"/>
</dbReference>
<dbReference type="GO" id="GO:0003677">
    <property type="term" value="F:DNA binding"/>
    <property type="evidence" value="ECO:0007669"/>
    <property type="project" value="UniProtKB-KW"/>
</dbReference>
<dbReference type="PANTHER" id="PTHR35145:SF3">
    <property type="entry name" value="CYTOPLASMIC PROTEIN"/>
    <property type="match status" value="1"/>
</dbReference>